<evidence type="ECO:0000313" key="3">
    <source>
        <dbReference type="Proteomes" id="UP000317303"/>
    </source>
</evidence>
<keyword evidence="1" id="KW-1133">Transmembrane helix</keyword>
<dbReference type="EMBL" id="VLJV01000001">
    <property type="protein sequence ID" value="TWH21334.1"/>
    <property type="molecule type" value="Genomic_DNA"/>
</dbReference>
<reference evidence="2 3" key="1">
    <citation type="submission" date="2019-07" db="EMBL/GenBank/DDBJ databases">
        <title>R&amp;d 2014.</title>
        <authorList>
            <person name="Klenk H.-P."/>
        </authorList>
    </citation>
    <scope>NUCLEOTIDE SEQUENCE [LARGE SCALE GENOMIC DNA]</scope>
    <source>
        <strain evidence="2 3">DSM 43194</strain>
    </source>
</reference>
<evidence type="ECO:0000256" key="1">
    <source>
        <dbReference type="SAM" id="Phobius"/>
    </source>
</evidence>
<dbReference type="Proteomes" id="UP000317303">
    <property type="component" value="Unassembled WGS sequence"/>
</dbReference>
<proteinExistence type="predicted"/>
<sequence length="169" mass="19190">MGPTLVWWRDSPKAGLARAVSAAVILVVGTAVISLANDFGLEAFKHWQIWLIIAAGSYLMSNPFNVDTISAGADWVQWRRSRLRKANYLKLYELTKIRTSYGGADLHLALYDDERGMDRTFAEWHRDRRIWDLVYNGIAHSVANGADIRPSDLGVLKLHKQRMRNNPPD</sequence>
<protein>
    <submittedName>
        <fullName evidence="2">Uncharacterized protein</fullName>
    </submittedName>
</protein>
<keyword evidence="1" id="KW-0812">Transmembrane</keyword>
<keyword evidence="1" id="KW-0472">Membrane</keyword>
<evidence type="ECO:0000313" key="2">
    <source>
        <dbReference type="EMBL" id="TWH21334.1"/>
    </source>
</evidence>
<comment type="caution">
    <text evidence="2">The sequence shown here is derived from an EMBL/GenBank/DDBJ whole genome shotgun (WGS) entry which is preliminary data.</text>
</comment>
<dbReference type="AlphaFoldDB" id="A0A660CFZ4"/>
<organism evidence="2 3">
    <name type="scientific">Prauserella rugosa</name>
    <dbReference type="NCBI Taxonomy" id="43354"/>
    <lineage>
        <taxon>Bacteria</taxon>
        <taxon>Bacillati</taxon>
        <taxon>Actinomycetota</taxon>
        <taxon>Actinomycetes</taxon>
        <taxon>Pseudonocardiales</taxon>
        <taxon>Pseudonocardiaceae</taxon>
        <taxon>Prauserella</taxon>
    </lineage>
</organism>
<accession>A0A660CFZ4</accession>
<gene>
    <name evidence="2" type="ORF">JD82_03193</name>
</gene>
<feature type="transmembrane region" description="Helical" evidence="1">
    <location>
        <begin position="15"/>
        <end position="36"/>
    </location>
</feature>
<dbReference type="RefSeq" id="WP_170240021.1">
    <property type="nucleotide sequence ID" value="NZ_VLJV01000001.1"/>
</dbReference>
<keyword evidence="3" id="KW-1185">Reference proteome</keyword>
<name>A0A660CFZ4_9PSEU</name>